<evidence type="ECO:0000313" key="2">
    <source>
        <dbReference type="EMBL" id="CZR49228.1"/>
    </source>
</evidence>
<dbReference type="Proteomes" id="UP000183971">
    <property type="component" value="Unassembled WGS sequence"/>
</dbReference>
<protein>
    <recommendedName>
        <fullName evidence="4">F-box domain-containing protein</fullName>
    </recommendedName>
</protein>
<name>A0A1L7W9G0_FUSPR</name>
<evidence type="ECO:0008006" key="4">
    <source>
        <dbReference type="Google" id="ProtNLM"/>
    </source>
</evidence>
<dbReference type="EMBL" id="FJOF01000016">
    <property type="protein sequence ID" value="CZR49228.1"/>
    <property type="molecule type" value="Genomic_DNA"/>
</dbReference>
<comment type="caution">
    <text evidence="2">The sequence shown here is derived from an EMBL/GenBank/DDBJ whole genome shotgun (WGS) entry which is preliminary data.</text>
</comment>
<accession>A0A1L7W9G0</accession>
<proteinExistence type="predicted"/>
<feature type="chain" id="PRO_5013381250" description="F-box domain-containing protein" evidence="1">
    <location>
        <begin position="17"/>
        <end position="457"/>
    </location>
</feature>
<evidence type="ECO:0000313" key="3">
    <source>
        <dbReference type="Proteomes" id="UP000183971"/>
    </source>
</evidence>
<dbReference type="RefSeq" id="XP_031089731.1">
    <property type="nucleotide sequence ID" value="XM_031224476.1"/>
</dbReference>
<dbReference type="VEuPathDB" id="FungiDB:FPRO_09031"/>
<reference evidence="3" key="1">
    <citation type="journal article" date="2016" name="Genome Biol. Evol.">
        <title>Comparative 'omics' of the Fusarium fujikuroi species complex highlights differences in genetic potential and metabolite synthesis.</title>
        <authorList>
            <person name="Niehaus E.-M."/>
            <person name="Muensterkoetter M."/>
            <person name="Proctor R.H."/>
            <person name="Brown D.W."/>
            <person name="Sharon A."/>
            <person name="Idan Y."/>
            <person name="Oren-Young L."/>
            <person name="Sieber C.M."/>
            <person name="Novak O."/>
            <person name="Pencik A."/>
            <person name="Tarkowska D."/>
            <person name="Hromadova K."/>
            <person name="Freeman S."/>
            <person name="Maymon M."/>
            <person name="Elazar M."/>
            <person name="Youssef S.A."/>
            <person name="El-Shabrawy E.S.M."/>
            <person name="Shalaby A.B.A."/>
            <person name="Houterman P."/>
            <person name="Brock N.L."/>
            <person name="Burkhardt I."/>
            <person name="Tsavkelova E.A."/>
            <person name="Dickschat J.S."/>
            <person name="Galuszka P."/>
            <person name="Gueldener U."/>
            <person name="Tudzynski B."/>
        </authorList>
    </citation>
    <scope>NUCLEOTIDE SEQUENCE [LARGE SCALE GENOMIC DNA]</scope>
    <source>
        <strain evidence="3">ET1</strain>
    </source>
</reference>
<dbReference type="AlphaFoldDB" id="A0A1L7W9G0"/>
<gene>
    <name evidence="2" type="ORF">FPRO_09031</name>
</gene>
<dbReference type="GeneID" id="42053906"/>
<evidence type="ECO:0000256" key="1">
    <source>
        <dbReference type="SAM" id="SignalP"/>
    </source>
</evidence>
<keyword evidence="1" id="KW-0732">Signal</keyword>
<feature type="signal peptide" evidence="1">
    <location>
        <begin position="1"/>
        <end position="16"/>
    </location>
</feature>
<organism evidence="2 3">
    <name type="scientific">Fusarium proliferatum (strain ET1)</name>
    <name type="common">Orchid endophyte fungus</name>
    <dbReference type="NCBI Taxonomy" id="1227346"/>
    <lineage>
        <taxon>Eukaryota</taxon>
        <taxon>Fungi</taxon>
        <taxon>Dikarya</taxon>
        <taxon>Ascomycota</taxon>
        <taxon>Pezizomycotina</taxon>
        <taxon>Sordariomycetes</taxon>
        <taxon>Hypocreomycetidae</taxon>
        <taxon>Hypocreales</taxon>
        <taxon>Nectriaceae</taxon>
        <taxon>Fusarium</taxon>
        <taxon>Fusarium fujikuroi species complex</taxon>
    </lineage>
</organism>
<keyword evidence="3" id="KW-1185">Reference proteome</keyword>
<sequence>MIILLIILSRLQAMLSLFFAKPRPSEIDLIGLTTTLAPSTRPELNGLPDEVMILIVHHIYQGNDKPSIFAFFVLRQVSRCFRRLTQDRQFLSHVFSSDDCCRRRGYSEEKHCFGHKINREDSKGLGDLIRNESLCTACKDARKKQRMSLNCKFAARNVWDWEFCTACKVKHPSLCFSAGQKVCIARTGYIRLCEHKVIYWHDFERFIRDLVPDGGATHREVLIVCRHQSHRTPCSVGNYAAPIATLVRSKDQYYLSLNYDTFTNPNLAPKHTPHGYDKKKGTIYLPFLTVKQAIQPVRQNCAQYFAPERLSGLLPELGCIYIDQSSSSSGLVGILDPYLLWKRTRYHGTPGSVSSSVKSRPCPRRNHKKNNSCIRLQYSRFIMLNMHPSQRLPRLNTPSHEWFHEIRRVSYLYQGPSCVAETCHNPSCRNHYSMTPSSSHPAVTLSRLPQWSILDWL</sequence>